<dbReference type="AlphaFoldDB" id="A0A398AR24"/>
<accession>A0A398AR24</accession>
<name>A0A398AR24_BRACM</name>
<evidence type="ECO:0000313" key="1">
    <source>
        <dbReference type="EMBL" id="RID80179.1"/>
    </source>
</evidence>
<evidence type="ECO:0000313" key="2">
    <source>
        <dbReference type="Proteomes" id="UP000264353"/>
    </source>
</evidence>
<proteinExistence type="predicted"/>
<organism evidence="1 2">
    <name type="scientific">Brassica campestris</name>
    <name type="common">Field mustard</name>
    <dbReference type="NCBI Taxonomy" id="3711"/>
    <lineage>
        <taxon>Eukaryota</taxon>
        <taxon>Viridiplantae</taxon>
        <taxon>Streptophyta</taxon>
        <taxon>Embryophyta</taxon>
        <taxon>Tracheophyta</taxon>
        <taxon>Spermatophyta</taxon>
        <taxon>Magnoliopsida</taxon>
        <taxon>eudicotyledons</taxon>
        <taxon>Gunneridae</taxon>
        <taxon>Pentapetalae</taxon>
        <taxon>rosids</taxon>
        <taxon>malvids</taxon>
        <taxon>Brassicales</taxon>
        <taxon>Brassicaceae</taxon>
        <taxon>Brassiceae</taxon>
        <taxon>Brassica</taxon>
    </lineage>
</organism>
<dbReference type="Proteomes" id="UP000264353">
    <property type="component" value="Chromosome A1"/>
</dbReference>
<gene>
    <name evidence="1" type="ORF">BRARA_A02860</name>
</gene>
<reference evidence="1 2" key="1">
    <citation type="submission" date="2018-06" db="EMBL/GenBank/DDBJ databases">
        <title>WGS assembly of Brassica rapa FPsc.</title>
        <authorList>
            <person name="Bowman J."/>
            <person name="Kohchi T."/>
            <person name="Yamato K."/>
            <person name="Jenkins J."/>
            <person name="Shu S."/>
            <person name="Ishizaki K."/>
            <person name="Yamaoka S."/>
            <person name="Nishihama R."/>
            <person name="Nakamura Y."/>
            <person name="Berger F."/>
            <person name="Adam C."/>
            <person name="Aki S."/>
            <person name="Althoff F."/>
            <person name="Araki T."/>
            <person name="Arteaga-Vazquez M."/>
            <person name="Balasubrmanian S."/>
            <person name="Bauer D."/>
            <person name="Boehm C."/>
            <person name="Briginshaw L."/>
            <person name="Caballero-Perez J."/>
            <person name="Catarino B."/>
            <person name="Chen F."/>
            <person name="Chiyoda S."/>
            <person name="Chovatia M."/>
            <person name="Davies K."/>
            <person name="Delmans M."/>
            <person name="Demura T."/>
            <person name="Dierschke T."/>
            <person name="Dolan L."/>
            <person name="Dorantes-Acosta A."/>
            <person name="Eklund D."/>
            <person name="Florent S."/>
            <person name="Flores-Sandoval E."/>
            <person name="Fujiyama A."/>
            <person name="Fukuzawa H."/>
            <person name="Galik B."/>
            <person name="Grimanelli D."/>
            <person name="Grimwood J."/>
            <person name="Grossniklaus U."/>
            <person name="Hamada T."/>
            <person name="Haseloff J."/>
            <person name="Hetherington A."/>
            <person name="Higo A."/>
            <person name="Hirakawa Y."/>
            <person name="Hundley H."/>
            <person name="Ikeda Y."/>
            <person name="Inoue K."/>
            <person name="Inoue S."/>
            <person name="Ishida S."/>
            <person name="Jia Q."/>
            <person name="Kakita M."/>
            <person name="Kanazawa T."/>
            <person name="Kawai Y."/>
            <person name="Kawashima T."/>
            <person name="Kennedy M."/>
            <person name="Kinose K."/>
            <person name="Kinoshita T."/>
            <person name="Kohara Y."/>
            <person name="Koide E."/>
            <person name="Komatsu K."/>
            <person name="Kopischke S."/>
            <person name="Kubo M."/>
            <person name="Kyozuka J."/>
            <person name="Lagercrantz U."/>
            <person name="Lin S."/>
            <person name="Lindquist E."/>
            <person name="Lipzen A."/>
            <person name="Lu C."/>
            <person name="Luna E."/>
            <person name="Martienssen R."/>
            <person name="Minamino N."/>
            <person name="Mizutani M."/>
            <person name="Mizutani M."/>
            <person name="Mochizuki N."/>
            <person name="Monte I."/>
            <person name="Mosher R."/>
            <person name="Nagasaki H."/>
            <person name="Nakagami H."/>
            <person name="Naramoto S."/>
            <person name="Nishitani K."/>
            <person name="Ohtani M."/>
            <person name="Okamoto T."/>
            <person name="Okumura M."/>
            <person name="Phillips J."/>
            <person name="Pollak B."/>
            <person name="Reinders A."/>
            <person name="Roevekamp M."/>
            <person name="Sano R."/>
            <person name="Sawa S."/>
            <person name="Schmid M."/>
            <person name="Shirakawa M."/>
            <person name="Solano R."/>
            <person name="Spunde A."/>
            <person name="Suetsugu N."/>
            <person name="Sugano S."/>
            <person name="Sugiyama A."/>
            <person name="Sun R."/>
            <person name="Suzuki Y."/>
            <person name="Takenaka M."/>
            <person name="Takezawa D."/>
            <person name="Tomogane H."/>
            <person name="Tsuzuki M."/>
            <person name="Ueda T."/>
            <person name="Umeda M."/>
            <person name="Ward J."/>
            <person name="Watanabe Y."/>
            <person name="Yazaki K."/>
            <person name="Yokoyama R."/>
            <person name="Yoshitake Y."/>
            <person name="Yotsui I."/>
            <person name="Zachgo S."/>
            <person name="Schmutz J."/>
        </authorList>
    </citation>
    <scope>NUCLEOTIDE SEQUENCE [LARGE SCALE GENOMIC DNA]</scope>
    <source>
        <strain evidence="2">cv. B-3</strain>
    </source>
</reference>
<dbReference type="EMBL" id="CM010628">
    <property type="protein sequence ID" value="RID80179.1"/>
    <property type="molecule type" value="Genomic_DNA"/>
</dbReference>
<sequence>MKKIGKRHREPTAAELHGGEIVVHPRLMCVSHVSGEDLAACTWKNMNLITTAFLVD</sequence>
<protein>
    <submittedName>
        <fullName evidence="1">Uncharacterized protein</fullName>
    </submittedName>
</protein>